<sequence length="74" mass="7838">MPSAYFLAVRAVVNGEDPVGLLGAGAPADEYDPEVTVLVEQGSPVDAQSVHDVFAHYFGDVGASRARREHLPES</sequence>
<evidence type="ECO:0000313" key="1">
    <source>
        <dbReference type="EMBL" id="MFC6704115.1"/>
    </source>
</evidence>
<comment type="caution">
    <text evidence="1">The sequence shown here is derived from an EMBL/GenBank/DDBJ whole genome shotgun (WGS) entry which is preliminary data.</text>
</comment>
<keyword evidence="2" id="KW-1185">Reference proteome</keyword>
<name>A0ABW2ABH7_9MICO</name>
<gene>
    <name evidence="1" type="ORF">ACFQDH_02215</name>
</gene>
<protein>
    <submittedName>
        <fullName evidence="1">Uncharacterized protein</fullName>
    </submittedName>
</protein>
<dbReference type="RefSeq" id="WP_382398047.1">
    <property type="nucleotide sequence ID" value="NZ_JBHSWH010000001.1"/>
</dbReference>
<proteinExistence type="predicted"/>
<reference evidence="2" key="1">
    <citation type="journal article" date="2019" name="Int. J. Syst. Evol. Microbiol.">
        <title>The Global Catalogue of Microorganisms (GCM) 10K type strain sequencing project: providing services to taxonomists for standard genome sequencing and annotation.</title>
        <authorList>
            <consortium name="The Broad Institute Genomics Platform"/>
            <consortium name="The Broad Institute Genome Sequencing Center for Infectious Disease"/>
            <person name="Wu L."/>
            <person name="Ma J."/>
        </authorList>
    </citation>
    <scope>NUCLEOTIDE SEQUENCE [LARGE SCALE GENOMIC DNA]</scope>
    <source>
        <strain evidence="2">CCUG 58127</strain>
    </source>
</reference>
<accession>A0ABW2ABH7</accession>
<dbReference type="Proteomes" id="UP001596298">
    <property type="component" value="Unassembled WGS sequence"/>
</dbReference>
<dbReference type="EMBL" id="JBHSWH010000001">
    <property type="protein sequence ID" value="MFC6704115.1"/>
    <property type="molecule type" value="Genomic_DNA"/>
</dbReference>
<organism evidence="1 2">
    <name type="scientific">Flexivirga alba</name>
    <dbReference type="NCBI Taxonomy" id="702742"/>
    <lineage>
        <taxon>Bacteria</taxon>
        <taxon>Bacillati</taxon>
        <taxon>Actinomycetota</taxon>
        <taxon>Actinomycetes</taxon>
        <taxon>Micrococcales</taxon>
        <taxon>Dermacoccaceae</taxon>
        <taxon>Flexivirga</taxon>
    </lineage>
</organism>
<evidence type="ECO:0000313" key="2">
    <source>
        <dbReference type="Proteomes" id="UP001596298"/>
    </source>
</evidence>